<feature type="domain" description="GST N-terminal" evidence="7">
    <location>
        <begin position="8"/>
        <end position="88"/>
    </location>
</feature>
<dbReference type="GO" id="GO:0006749">
    <property type="term" value="P:glutathione metabolic process"/>
    <property type="evidence" value="ECO:0007669"/>
    <property type="project" value="InterPro"/>
</dbReference>
<dbReference type="AlphaFoldDB" id="A0AB40BSY9"/>
<dbReference type="SFLD" id="SFLDG00358">
    <property type="entry name" value="Main_(cytGST)"/>
    <property type="match status" value="1"/>
</dbReference>
<evidence type="ECO:0000256" key="3">
    <source>
        <dbReference type="ARBA" id="ARBA00022679"/>
    </source>
</evidence>
<accession>A0AB40BSY9</accession>
<dbReference type="InterPro" id="IPR045074">
    <property type="entry name" value="GST_C_Tau"/>
</dbReference>
<feature type="domain" description="GST C-terminal" evidence="8">
    <location>
        <begin position="94"/>
        <end position="212"/>
    </location>
</feature>
<dbReference type="InterPro" id="IPR045073">
    <property type="entry name" value="Omega/Tau-like"/>
</dbReference>
<dbReference type="FunFam" id="1.20.1050.10:FF:000018">
    <property type="entry name" value="Glutathione S-transferase U20"/>
    <property type="match status" value="1"/>
</dbReference>
<dbReference type="RefSeq" id="XP_039130123.1">
    <property type="nucleotide sequence ID" value="XM_039274189.1"/>
</dbReference>
<dbReference type="GO" id="GO:0004364">
    <property type="term" value="F:glutathione transferase activity"/>
    <property type="evidence" value="ECO:0007669"/>
    <property type="project" value="UniProtKB-EC"/>
</dbReference>
<dbReference type="SUPFAM" id="SSF52833">
    <property type="entry name" value="Thioredoxin-like"/>
    <property type="match status" value="1"/>
</dbReference>
<dbReference type="Pfam" id="PF00043">
    <property type="entry name" value="GST_C"/>
    <property type="match status" value="1"/>
</dbReference>
<reference evidence="10" key="1">
    <citation type="submission" date="2025-08" db="UniProtKB">
        <authorList>
            <consortium name="RefSeq"/>
        </authorList>
    </citation>
    <scope>IDENTIFICATION</scope>
</reference>
<keyword evidence="3" id="KW-0808">Transferase</keyword>
<dbReference type="PROSITE" id="PS50405">
    <property type="entry name" value="GST_CTER"/>
    <property type="match status" value="1"/>
</dbReference>
<comment type="similarity">
    <text evidence="6">Belongs to the GST superfamily.</text>
</comment>
<name>A0AB40BSY9_DIOCR</name>
<dbReference type="Proteomes" id="UP001515500">
    <property type="component" value="Chromosome 8"/>
</dbReference>
<dbReference type="SFLD" id="SFLDG01152">
    <property type="entry name" value="Main.3:_Omega-_and_Tau-like"/>
    <property type="match status" value="1"/>
</dbReference>
<dbReference type="CDD" id="cd03058">
    <property type="entry name" value="GST_N_Tau"/>
    <property type="match status" value="1"/>
</dbReference>
<comment type="function">
    <text evidence="1">Conjugation of reduced glutathione to a wide number of exogenous and endogenous hydrophobic electrophiles.</text>
</comment>
<sequence>MEEEKGEKGVILLDFWTSPFSQRLKIAMDEKNVEFECIEEDIPNNKSQLLLKSNPVYKKIPVLIHDGKPICESMVILRYIDEVWPHQAPLLPADPYSRAIASFWADFIDKKVYDLGTKIWMRSGEVHETAKKELLEVMKTLEGELGEKEFFGGDVFGFVDIALVSFYGWFPAYEIFAKFSFEEECPKIMAWAKRCVQRESVCKALPEPKKLYEYLLDLKKTYNLY</sequence>
<evidence type="ECO:0000256" key="2">
    <source>
        <dbReference type="ARBA" id="ARBA00012452"/>
    </source>
</evidence>
<dbReference type="InterPro" id="IPR036249">
    <property type="entry name" value="Thioredoxin-like_sf"/>
</dbReference>
<dbReference type="Gene3D" id="3.40.30.10">
    <property type="entry name" value="Glutaredoxin"/>
    <property type="match status" value="1"/>
</dbReference>
<dbReference type="PROSITE" id="PS50404">
    <property type="entry name" value="GST_NTER"/>
    <property type="match status" value="1"/>
</dbReference>
<dbReference type="InterPro" id="IPR004046">
    <property type="entry name" value="GST_C"/>
</dbReference>
<dbReference type="EC" id="2.5.1.18" evidence="2"/>
<gene>
    <name evidence="10" type="primary">LOC120266548</name>
</gene>
<dbReference type="Pfam" id="PF02798">
    <property type="entry name" value="GST_N"/>
    <property type="match status" value="1"/>
</dbReference>
<dbReference type="PANTHER" id="PTHR11260">
    <property type="entry name" value="GLUTATHIONE S-TRANSFERASE, GST, SUPERFAMILY, GST DOMAIN CONTAINING"/>
    <property type="match status" value="1"/>
</dbReference>
<dbReference type="InterPro" id="IPR040079">
    <property type="entry name" value="Glutathione_S-Trfase"/>
</dbReference>
<dbReference type="SUPFAM" id="SSF47616">
    <property type="entry name" value="GST C-terminal domain-like"/>
    <property type="match status" value="1"/>
</dbReference>
<dbReference type="Gene3D" id="1.20.1050.10">
    <property type="match status" value="1"/>
</dbReference>
<evidence type="ECO:0000256" key="6">
    <source>
        <dbReference type="RuleBase" id="RU003494"/>
    </source>
</evidence>
<dbReference type="CDD" id="cd03185">
    <property type="entry name" value="GST_C_Tau"/>
    <property type="match status" value="1"/>
</dbReference>
<evidence type="ECO:0000313" key="10">
    <source>
        <dbReference type="RefSeq" id="XP_039130123.1"/>
    </source>
</evidence>
<evidence type="ECO:0000259" key="8">
    <source>
        <dbReference type="PROSITE" id="PS50405"/>
    </source>
</evidence>
<comment type="catalytic activity">
    <reaction evidence="4">
        <text>RX + glutathione = an S-substituted glutathione + a halide anion + H(+)</text>
        <dbReference type="Rhea" id="RHEA:16437"/>
        <dbReference type="ChEBI" id="CHEBI:15378"/>
        <dbReference type="ChEBI" id="CHEBI:16042"/>
        <dbReference type="ChEBI" id="CHEBI:17792"/>
        <dbReference type="ChEBI" id="CHEBI:57925"/>
        <dbReference type="ChEBI" id="CHEBI:90779"/>
        <dbReference type="EC" id="2.5.1.18"/>
    </reaction>
</comment>
<evidence type="ECO:0000313" key="9">
    <source>
        <dbReference type="Proteomes" id="UP001515500"/>
    </source>
</evidence>
<dbReference type="SFLD" id="SFLDS00019">
    <property type="entry name" value="Glutathione_Transferase_(cytos"/>
    <property type="match status" value="1"/>
</dbReference>
<evidence type="ECO:0000256" key="1">
    <source>
        <dbReference type="ARBA" id="ARBA00003701"/>
    </source>
</evidence>
<dbReference type="InterPro" id="IPR004045">
    <property type="entry name" value="Glutathione_S-Trfase_N"/>
</dbReference>
<evidence type="ECO:0000256" key="5">
    <source>
        <dbReference type="ARBA" id="ARBA00074965"/>
    </source>
</evidence>
<proteinExistence type="inferred from homology"/>
<evidence type="ECO:0000256" key="4">
    <source>
        <dbReference type="ARBA" id="ARBA00047960"/>
    </source>
</evidence>
<dbReference type="GO" id="GO:0005737">
    <property type="term" value="C:cytoplasm"/>
    <property type="evidence" value="ECO:0007669"/>
    <property type="project" value="TreeGrafter"/>
</dbReference>
<dbReference type="PANTHER" id="PTHR11260:SF781">
    <property type="entry name" value="GLUTATHIONE S-TRANSFERASE U19"/>
    <property type="match status" value="1"/>
</dbReference>
<protein>
    <recommendedName>
        <fullName evidence="5">Probable glutathione S-transferase GSTU1</fullName>
        <ecNumber evidence="2">2.5.1.18</ecNumber>
    </recommendedName>
</protein>
<evidence type="ECO:0000259" key="7">
    <source>
        <dbReference type="PROSITE" id="PS50404"/>
    </source>
</evidence>
<dbReference type="FunFam" id="3.40.30.10:FF:000014">
    <property type="entry name" value="Tau class glutathione S-transferase"/>
    <property type="match status" value="1"/>
</dbReference>
<organism evidence="9 10">
    <name type="scientific">Dioscorea cayennensis subsp. rotundata</name>
    <name type="common">White Guinea yam</name>
    <name type="synonym">Dioscorea rotundata</name>
    <dbReference type="NCBI Taxonomy" id="55577"/>
    <lineage>
        <taxon>Eukaryota</taxon>
        <taxon>Viridiplantae</taxon>
        <taxon>Streptophyta</taxon>
        <taxon>Embryophyta</taxon>
        <taxon>Tracheophyta</taxon>
        <taxon>Spermatophyta</taxon>
        <taxon>Magnoliopsida</taxon>
        <taxon>Liliopsida</taxon>
        <taxon>Dioscoreales</taxon>
        <taxon>Dioscoreaceae</taxon>
        <taxon>Dioscorea</taxon>
    </lineage>
</organism>
<dbReference type="InterPro" id="IPR010987">
    <property type="entry name" value="Glutathione-S-Trfase_C-like"/>
</dbReference>
<keyword evidence="9" id="KW-1185">Reference proteome</keyword>
<dbReference type="GeneID" id="120266548"/>
<dbReference type="InterPro" id="IPR036282">
    <property type="entry name" value="Glutathione-S-Trfase_C_sf"/>
</dbReference>